<evidence type="ECO:0000256" key="8">
    <source>
        <dbReference type="PIRSR" id="PIRSR637944-1"/>
    </source>
</evidence>
<evidence type="ECO:0000256" key="7">
    <source>
        <dbReference type="ARBA" id="ARBA00049091"/>
    </source>
</evidence>
<gene>
    <name evidence="11" type="ORF">PoB_006185300</name>
</gene>
<dbReference type="InterPro" id="IPR036249">
    <property type="entry name" value="Thioredoxin-like_sf"/>
</dbReference>
<organism evidence="11 12">
    <name type="scientific">Plakobranchus ocellatus</name>
    <dbReference type="NCBI Taxonomy" id="259542"/>
    <lineage>
        <taxon>Eukaryota</taxon>
        <taxon>Metazoa</taxon>
        <taxon>Spiralia</taxon>
        <taxon>Lophotrochozoa</taxon>
        <taxon>Mollusca</taxon>
        <taxon>Gastropoda</taxon>
        <taxon>Heterobranchia</taxon>
        <taxon>Euthyneura</taxon>
        <taxon>Panpulmonata</taxon>
        <taxon>Sacoglossa</taxon>
        <taxon>Placobranchoidea</taxon>
        <taxon>Plakobranchidae</taxon>
        <taxon>Plakobranchus</taxon>
    </lineage>
</organism>
<dbReference type="Gene3D" id="3.40.30.10">
    <property type="entry name" value="Glutaredoxin"/>
    <property type="match status" value="1"/>
</dbReference>
<comment type="function">
    <text evidence="1">Thiol-specific peroxidase that catalyzes the reduction of hydrogen peroxide and organic hydroperoxides to water and alcohols, respectively. Plays a role in cell protection against oxidative stress by detoxifying peroxides and as sensor of hydrogen peroxide-mediated signaling events.</text>
</comment>
<keyword evidence="3 9" id="KW-0575">Peroxidase</keyword>
<comment type="similarity">
    <text evidence="2 9">Belongs to the peroxiredoxin family. Prx5 subfamily.</text>
</comment>
<dbReference type="GO" id="GO:0005777">
    <property type="term" value="C:peroxisome"/>
    <property type="evidence" value="ECO:0007669"/>
    <property type="project" value="TreeGrafter"/>
</dbReference>
<dbReference type="PROSITE" id="PS51352">
    <property type="entry name" value="THIOREDOXIN_2"/>
    <property type="match status" value="1"/>
</dbReference>
<dbReference type="CDD" id="cd03013">
    <property type="entry name" value="PRX5_like"/>
    <property type="match status" value="1"/>
</dbReference>
<evidence type="ECO:0000256" key="3">
    <source>
        <dbReference type="ARBA" id="ARBA00022559"/>
    </source>
</evidence>
<evidence type="ECO:0000256" key="4">
    <source>
        <dbReference type="ARBA" id="ARBA00022862"/>
    </source>
</evidence>
<accession>A0AAV4CU23</accession>
<dbReference type="InterPro" id="IPR013766">
    <property type="entry name" value="Thioredoxin_domain"/>
</dbReference>
<keyword evidence="12" id="KW-1185">Reference proteome</keyword>
<protein>
    <recommendedName>
        <fullName evidence="9">Peroxiredoxin-5</fullName>
        <ecNumber evidence="9">1.11.1.24</ecNumber>
    </recommendedName>
</protein>
<dbReference type="Proteomes" id="UP000735302">
    <property type="component" value="Unassembled WGS sequence"/>
</dbReference>
<dbReference type="PANTHER" id="PTHR10430">
    <property type="entry name" value="PEROXIREDOXIN"/>
    <property type="match status" value="1"/>
</dbReference>
<evidence type="ECO:0000256" key="9">
    <source>
        <dbReference type="RuleBase" id="RU366011"/>
    </source>
</evidence>
<dbReference type="Pfam" id="PF08534">
    <property type="entry name" value="Redoxin"/>
    <property type="match status" value="1"/>
</dbReference>
<comment type="caution">
    <text evidence="11">The sequence shown here is derived from an EMBL/GenBank/DDBJ whole genome shotgun (WGS) entry which is preliminary data.</text>
</comment>
<keyword evidence="6 9" id="KW-0676">Redox-active center</keyword>
<feature type="active site" description="Cysteine sulfenic acid (-SOH) intermediate" evidence="8">
    <location>
        <position position="41"/>
    </location>
</feature>
<proteinExistence type="inferred from homology"/>
<evidence type="ECO:0000313" key="12">
    <source>
        <dbReference type="Proteomes" id="UP000735302"/>
    </source>
</evidence>
<dbReference type="GO" id="GO:0034599">
    <property type="term" value="P:cellular response to oxidative stress"/>
    <property type="evidence" value="ECO:0007669"/>
    <property type="project" value="InterPro"/>
</dbReference>
<evidence type="ECO:0000256" key="5">
    <source>
        <dbReference type="ARBA" id="ARBA00023002"/>
    </source>
</evidence>
<comment type="catalytic activity">
    <reaction evidence="7 9">
        <text>a hydroperoxide + [thioredoxin]-dithiol = an alcohol + [thioredoxin]-disulfide + H2O</text>
        <dbReference type="Rhea" id="RHEA:62620"/>
        <dbReference type="Rhea" id="RHEA-COMP:10698"/>
        <dbReference type="Rhea" id="RHEA-COMP:10700"/>
        <dbReference type="ChEBI" id="CHEBI:15377"/>
        <dbReference type="ChEBI" id="CHEBI:29950"/>
        <dbReference type="ChEBI" id="CHEBI:30879"/>
        <dbReference type="ChEBI" id="CHEBI:35924"/>
        <dbReference type="ChEBI" id="CHEBI:50058"/>
        <dbReference type="EC" id="1.11.1.24"/>
    </reaction>
</comment>
<sequence>VGDKLPSVDLYEGTPNDKVNISSFTEKTIIFGVPGAFTPGCSKTHAPGFIANFDTLKAKGVKHIVCVSVNDPFVMAAWCENLKGEGKVRFLADIHTEFTKAIGLELDATPFLGNVRSKRYCMLVEDGTVKVLSVEPDGTGLSCSKADDFLKLI</sequence>
<evidence type="ECO:0000256" key="2">
    <source>
        <dbReference type="ARBA" id="ARBA00010505"/>
    </source>
</evidence>
<feature type="domain" description="Thioredoxin" evidence="10">
    <location>
        <begin position="1"/>
        <end position="153"/>
    </location>
</feature>
<keyword evidence="4 9" id="KW-0049">Antioxidant</keyword>
<dbReference type="AlphaFoldDB" id="A0AAV4CU23"/>
<dbReference type="FunFam" id="3.40.30.10:FF:000020">
    <property type="entry name" value="Peroxiredoxin"/>
    <property type="match status" value="1"/>
</dbReference>
<keyword evidence="5 9" id="KW-0560">Oxidoreductase</keyword>
<dbReference type="EMBL" id="BLXT01006999">
    <property type="protein sequence ID" value="GFO35348.1"/>
    <property type="molecule type" value="Genomic_DNA"/>
</dbReference>
<dbReference type="GO" id="GO:0045454">
    <property type="term" value="P:cell redox homeostasis"/>
    <property type="evidence" value="ECO:0007669"/>
    <property type="project" value="TreeGrafter"/>
</dbReference>
<dbReference type="PANTHER" id="PTHR10430:SF16">
    <property type="entry name" value="PEROXIREDOXIN-5, MITOCHONDRIAL"/>
    <property type="match status" value="1"/>
</dbReference>
<dbReference type="GO" id="GO:0005739">
    <property type="term" value="C:mitochondrion"/>
    <property type="evidence" value="ECO:0007669"/>
    <property type="project" value="TreeGrafter"/>
</dbReference>
<dbReference type="InterPro" id="IPR037944">
    <property type="entry name" value="PRX5-like"/>
</dbReference>
<dbReference type="GO" id="GO:0042744">
    <property type="term" value="P:hydrogen peroxide catabolic process"/>
    <property type="evidence" value="ECO:0007669"/>
    <property type="project" value="TreeGrafter"/>
</dbReference>
<evidence type="ECO:0000256" key="1">
    <source>
        <dbReference type="ARBA" id="ARBA00003330"/>
    </source>
</evidence>
<dbReference type="InterPro" id="IPR013740">
    <property type="entry name" value="Redoxin"/>
</dbReference>
<dbReference type="SUPFAM" id="SSF52833">
    <property type="entry name" value="Thioredoxin-like"/>
    <property type="match status" value="1"/>
</dbReference>
<evidence type="ECO:0000256" key="6">
    <source>
        <dbReference type="ARBA" id="ARBA00023284"/>
    </source>
</evidence>
<feature type="non-terminal residue" evidence="11">
    <location>
        <position position="1"/>
    </location>
</feature>
<evidence type="ECO:0000313" key="11">
    <source>
        <dbReference type="EMBL" id="GFO35348.1"/>
    </source>
</evidence>
<reference evidence="11 12" key="1">
    <citation type="journal article" date="2021" name="Elife">
        <title>Chloroplast acquisition without the gene transfer in kleptoplastic sea slugs, Plakobranchus ocellatus.</title>
        <authorList>
            <person name="Maeda T."/>
            <person name="Takahashi S."/>
            <person name="Yoshida T."/>
            <person name="Shimamura S."/>
            <person name="Takaki Y."/>
            <person name="Nagai Y."/>
            <person name="Toyoda A."/>
            <person name="Suzuki Y."/>
            <person name="Arimoto A."/>
            <person name="Ishii H."/>
            <person name="Satoh N."/>
            <person name="Nishiyama T."/>
            <person name="Hasebe M."/>
            <person name="Maruyama T."/>
            <person name="Minagawa J."/>
            <person name="Obokata J."/>
            <person name="Shigenobu S."/>
        </authorList>
    </citation>
    <scope>NUCLEOTIDE SEQUENCE [LARGE SCALE GENOMIC DNA]</scope>
</reference>
<evidence type="ECO:0000259" key="10">
    <source>
        <dbReference type="PROSITE" id="PS51352"/>
    </source>
</evidence>
<name>A0AAV4CU23_9GAST</name>
<dbReference type="GO" id="GO:0008379">
    <property type="term" value="F:thioredoxin peroxidase activity"/>
    <property type="evidence" value="ECO:0007669"/>
    <property type="project" value="InterPro"/>
</dbReference>
<dbReference type="EC" id="1.11.1.24" evidence="9"/>